<dbReference type="Pfam" id="PF02518">
    <property type="entry name" value="HATPase_c"/>
    <property type="match status" value="1"/>
</dbReference>
<evidence type="ECO:0000256" key="3">
    <source>
        <dbReference type="ARBA" id="ARBA00022553"/>
    </source>
</evidence>
<dbReference type="InterPro" id="IPR004358">
    <property type="entry name" value="Sig_transdc_His_kin-like_C"/>
</dbReference>
<keyword evidence="3 4" id="KW-0597">Phosphoprotein</keyword>
<dbReference type="Proteomes" id="UP000027064">
    <property type="component" value="Unassembled WGS sequence"/>
</dbReference>
<dbReference type="AlphaFoldDB" id="A0A066WR15"/>
<dbReference type="SMART" id="SM00388">
    <property type="entry name" value="HisKA"/>
    <property type="match status" value="1"/>
</dbReference>
<dbReference type="InterPro" id="IPR036097">
    <property type="entry name" value="HisK_dim/P_sf"/>
</dbReference>
<proteinExistence type="predicted"/>
<organism evidence="7 8">
    <name type="scientific">Flavobacterium seoulense</name>
    <dbReference type="NCBI Taxonomy" id="1492738"/>
    <lineage>
        <taxon>Bacteria</taxon>
        <taxon>Pseudomonadati</taxon>
        <taxon>Bacteroidota</taxon>
        <taxon>Flavobacteriia</taxon>
        <taxon>Flavobacteriales</taxon>
        <taxon>Flavobacteriaceae</taxon>
        <taxon>Flavobacterium</taxon>
    </lineage>
</organism>
<dbReference type="eggNOG" id="COG2205">
    <property type="taxonomic scope" value="Bacteria"/>
</dbReference>
<dbReference type="InterPro" id="IPR036890">
    <property type="entry name" value="HATPase_C_sf"/>
</dbReference>
<dbReference type="Gene3D" id="3.30.565.10">
    <property type="entry name" value="Histidine kinase-like ATPase, C-terminal domain"/>
    <property type="match status" value="1"/>
</dbReference>
<comment type="caution">
    <text evidence="7">The sequence shown here is derived from an EMBL/GenBank/DDBJ whole genome shotgun (WGS) entry which is preliminary data.</text>
</comment>
<name>A0A066WR15_9FLAO</name>
<dbReference type="GO" id="GO:0000155">
    <property type="term" value="F:phosphorelay sensor kinase activity"/>
    <property type="evidence" value="ECO:0007669"/>
    <property type="project" value="InterPro"/>
</dbReference>
<dbReference type="EC" id="2.7.13.3" evidence="2"/>
<dbReference type="CDD" id="cd16922">
    <property type="entry name" value="HATPase_EvgS-ArcB-TorS-like"/>
    <property type="match status" value="1"/>
</dbReference>
<dbReference type="SUPFAM" id="SSF47384">
    <property type="entry name" value="Homodimeric domain of signal transducing histidine kinase"/>
    <property type="match status" value="1"/>
</dbReference>
<dbReference type="EMBL" id="JNCA01000006">
    <property type="protein sequence ID" value="KDN56261.1"/>
    <property type="molecule type" value="Genomic_DNA"/>
</dbReference>
<dbReference type="InterPro" id="IPR001789">
    <property type="entry name" value="Sig_transdc_resp-reg_receiver"/>
</dbReference>
<dbReference type="PANTHER" id="PTHR45339">
    <property type="entry name" value="HYBRID SIGNAL TRANSDUCTION HISTIDINE KINASE J"/>
    <property type="match status" value="1"/>
</dbReference>
<reference evidence="7 8" key="1">
    <citation type="submission" date="2014-05" db="EMBL/GenBank/DDBJ databases">
        <title>Genome Sequence of Flavobacterium sp. EM1321.</title>
        <authorList>
            <person name="Shin S.-K."/>
            <person name="Yi H."/>
        </authorList>
    </citation>
    <scope>NUCLEOTIDE SEQUENCE [LARGE SCALE GENOMIC DNA]</scope>
    <source>
        <strain evidence="7 8">EM1321</strain>
    </source>
</reference>
<sequence length="508" mass="57831">MYTSHLNRNLKRQITKFLSDEIIENNSQLKDFINAVNQTYLNYEKDAELFEQSAKLNDKEFMEINNKVKKELAQKELYQKQIIDSIYTLSGVDIQLVSEKDILGLIDLLNEEIRFKKIYQDQLLLAKAAAEKANEAKSDFLSIMSHEIRTPLNAIIGLIYIMEKEGTIESFRENIDVLKYSSNNLFLLINNILDFSKIEAGKITIEKIAFNFKDFINQIGKSSELKASENLNKIEVQFDDNFVPNIISDPLRLSQIMNNLVSNATKFTKNGIIKIQVDQISVVDGISTFKIQVQDSGIGIDITKFNLIFEKFAQAETKTSREFGGTGLGLVITKKLLQLLGSDIHLESEIGKGSNFSFILQVPIDNKTQNMNNGIYDNDYEVKNMKGLKLLLVEDNVINVKIASKIINQWEVDIDVAENGQVAIEKFNSNPYDIILMDLSMPIMDGYEATKIIREKNTSIPIVALTAAASDDFLDGRKDVGFNEYIVKPFNPRELNMRLFEYFKVLES</sequence>
<accession>A0A066WR15</accession>
<dbReference type="PROSITE" id="PS50109">
    <property type="entry name" value="HIS_KIN"/>
    <property type="match status" value="1"/>
</dbReference>
<dbReference type="InterPro" id="IPR003661">
    <property type="entry name" value="HisK_dim/P_dom"/>
</dbReference>
<evidence type="ECO:0000256" key="1">
    <source>
        <dbReference type="ARBA" id="ARBA00000085"/>
    </source>
</evidence>
<dbReference type="PATRIC" id="fig|1492738.3.peg.807"/>
<keyword evidence="7" id="KW-0418">Kinase</keyword>
<dbReference type="SUPFAM" id="SSF55874">
    <property type="entry name" value="ATPase domain of HSP90 chaperone/DNA topoisomerase II/histidine kinase"/>
    <property type="match status" value="1"/>
</dbReference>
<dbReference type="Pfam" id="PF00072">
    <property type="entry name" value="Response_reg"/>
    <property type="match status" value="1"/>
</dbReference>
<evidence type="ECO:0000313" key="8">
    <source>
        <dbReference type="Proteomes" id="UP000027064"/>
    </source>
</evidence>
<feature type="domain" description="Response regulatory" evidence="6">
    <location>
        <begin position="389"/>
        <end position="503"/>
    </location>
</feature>
<evidence type="ECO:0000313" key="7">
    <source>
        <dbReference type="EMBL" id="KDN56261.1"/>
    </source>
</evidence>
<dbReference type="PANTHER" id="PTHR45339:SF3">
    <property type="entry name" value="HISTIDINE KINASE"/>
    <property type="match status" value="1"/>
</dbReference>
<dbReference type="InterPro" id="IPR003594">
    <property type="entry name" value="HATPase_dom"/>
</dbReference>
<evidence type="ECO:0000259" key="5">
    <source>
        <dbReference type="PROSITE" id="PS50109"/>
    </source>
</evidence>
<evidence type="ECO:0000259" key="6">
    <source>
        <dbReference type="PROSITE" id="PS50110"/>
    </source>
</evidence>
<dbReference type="CDD" id="cd17546">
    <property type="entry name" value="REC_hyHK_CKI1_RcsC-like"/>
    <property type="match status" value="1"/>
</dbReference>
<dbReference type="Gene3D" id="1.10.287.130">
    <property type="match status" value="1"/>
</dbReference>
<keyword evidence="8" id="KW-1185">Reference proteome</keyword>
<dbReference type="Pfam" id="PF00512">
    <property type="entry name" value="HisKA"/>
    <property type="match status" value="1"/>
</dbReference>
<gene>
    <name evidence="7" type="ORF">FEM21_08130</name>
</gene>
<evidence type="ECO:0000256" key="4">
    <source>
        <dbReference type="PROSITE-ProRule" id="PRU00169"/>
    </source>
</evidence>
<feature type="modified residue" description="4-aspartylphosphate" evidence="4">
    <location>
        <position position="438"/>
    </location>
</feature>
<dbReference type="OrthoDB" id="9811889at2"/>
<dbReference type="SUPFAM" id="SSF52172">
    <property type="entry name" value="CheY-like"/>
    <property type="match status" value="1"/>
</dbReference>
<dbReference type="SMART" id="SM00387">
    <property type="entry name" value="HATPase_c"/>
    <property type="match status" value="1"/>
</dbReference>
<dbReference type="PRINTS" id="PR00344">
    <property type="entry name" value="BCTRLSENSOR"/>
</dbReference>
<comment type="catalytic activity">
    <reaction evidence="1">
        <text>ATP + protein L-histidine = ADP + protein N-phospho-L-histidine.</text>
        <dbReference type="EC" id="2.7.13.3"/>
    </reaction>
</comment>
<feature type="domain" description="Histidine kinase" evidence="5">
    <location>
        <begin position="143"/>
        <end position="364"/>
    </location>
</feature>
<dbReference type="InterPro" id="IPR011006">
    <property type="entry name" value="CheY-like_superfamily"/>
</dbReference>
<dbReference type="InterPro" id="IPR005467">
    <property type="entry name" value="His_kinase_dom"/>
</dbReference>
<dbReference type="FunFam" id="3.30.565.10:FF:000010">
    <property type="entry name" value="Sensor histidine kinase RcsC"/>
    <property type="match status" value="1"/>
</dbReference>
<evidence type="ECO:0000256" key="2">
    <source>
        <dbReference type="ARBA" id="ARBA00012438"/>
    </source>
</evidence>
<protein>
    <recommendedName>
        <fullName evidence="2">histidine kinase</fullName>
        <ecNumber evidence="2">2.7.13.3</ecNumber>
    </recommendedName>
</protein>
<dbReference type="Gene3D" id="3.40.50.2300">
    <property type="match status" value="1"/>
</dbReference>
<dbReference type="SMART" id="SM00448">
    <property type="entry name" value="REC"/>
    <property type="match status" value="1"/>
</dbReference>
<dbReference type="CDD" id="cd00082">
    <property type="entry name" value="HisKA"/>
    <property type="match status" value="1"/>
</dbReference>
<keyword evidence="7" id="KW-0808">Transferase</keyword>
<dbReference type="PROSITE" id="PS50110">
    <property type="entry name" value="RESPONSE_REGULATORY"/>
    <property type="match status" value="1"/>
</dbReference>
<dbReference type="RefSeq" id="WP_035658064.1">
    <property type="nucleotide sequence ID" value="NZ_JNCA01000006.1"/>
</dbReference>
<dbReference type="STRING" id="1492738.FEM21_08130"/>